<dbReference type="SUPFAM" id="SSF81301">
    <property type="entry name" value="Nucleotidyltransferase"/>
    <property type="match status" value="1"/>
</dbReference>
<dbReference type="Pfam" id="PF04607">
    <property type="entry name" value="RelA_SpoT"/>
    <property type="match status" value="1"/>
</dbReference>
<dbReference type="InterPro" id="IPR012675">
    <property type="entry name" value="Beta-grasp_dom_sf"/>
</dbReference>
<feature type="domain" description="HD" evidence="5">
    <location>
        <begin position="72"/>
        <end position="169"/>
    </location>
</feature>
<dbReference type="PROSITE" id="PS51880">
    <property type="entry name" value="TGS"/>
    <property type="match status" value="1"/>
</dbReference>
<dbReference type="GO" id="GO:0015969">
    <property type="term" value="P:guanosine tetraphosphate metabolic process"/>
    <property type="evidence" value="ECO:0007669"/>
    <property type="project" value="InterPro"/>
</dbReference>
<evidence type="ECO:0000313" key="7">
    <source>
        <dbReference type="EMBL" id="CAB4959695.1"/>
    </source>
</evidence>
<dbReference type="PANTHER" id="PTHR21262:SF31">
    <property type="entry name" value="GTP PYROPHOSPHOKINASE"/>
    <property type="match status" value="1"/>
</dbReference>
<dbReference type="Pfam" id="PF19296">
    <property type="entry name" value="RelA_AH_RIS"/>
    <property type="match status" value="1"/>
</dbReference>
<comment type="pathway">
    <text evidence="2">Purine metabolism.</text>
</comment>
<feature type="domain" description="ACT" evidence="4">
    <location>
        <begin position="674"/>
        <end position="748"/>
    </location>
</feature>
<dbReference type="CDD" id="cd01668">
    <property type="entry name" value="TGS_RSH"/>
    <property type="match status" value="1"/>
</dbReference>
<dbReference type="FunFam" id="3.30.460.10:FF:000001">
    <property type="entry name" value="GTP pyrophosphokinase RelA"/>
    <property type="match status" value="1"/>
</dbReference>
<dbReference type="CDD" id="cd00077">
    <property type="entry name" value="HDc"/>
    <property type="match status" value="1"/>
</dbReference>
<dbReference type="SUPFAM" id="SSF55021">
    <property type="entry name" value="ACT-like"/>
    <property type="match status" value="1"/>
</dbReference>
<dbReference type="InterPro" id="IPR045865">
    <property type="entry name" value="ACT-like_dom_sf"/>
</dbReference>
<organism evidence="7">
    <name type="scientific">freshwater metagenome</name>
    <dbReference type="NCBI Taxonomy" id="449393"/>
    <lineage>
        <taxon>unclassified sequences</taxon>
        <taxon>metagenomes</taxon>
        <taxon>ecological metagenomes</taxon>
    </lineage>
</organism>
<accession>A0A6J7KVW2</accession>
<dbReference type="FunFam" id="3.10.20.30:FF:000002">
    <property type="entry name" value="GTP pyrophosphokinase (RelA/SpoT)"/>
    <property type="match status" value="1"/>
</dbReference>
<evidence type="ECO:0000256" key="2">
    <source>
        <dbReference type="ARBA" id="ARBA00025704"/>
    </source>
</evidence>
<evidence type="ECO:0000256" key="1">
    <source>
        <dbReference type="ARBA" id="ARBA00007476"/>
    </source>
</evidence>
<evidence type="ECO:0000256" key="3">
    <source>
        <dbReference type="SAM" id="MobiDB-lite"/>
    </source>
</evidence>
<dbReference type="InterPro" id="IPR006674">
    <property type="entry name" value="HD_domain"/>
</dbReference>
<dbReference type="SUPFAM" id="SSF109604">
    <property type="entry name" value="HD-domain/PDEase-like"/>
    <property type="match status" value="1"/>
</dbReference>
<dbReference type="InterPro" id="IPR007685">
    <property type="entry name" value="RelA_SpoT"/>
</dbReference>
<protein>
    <submittedName>
        <fullName evidence="7">Unannotated protein</fullName>
    </submittedName>
</protein>
<dbReference type="GO" id="GO:0005886">
    <property type="term" value="C:plasma membrane"/>
    <property type="evidence" value="ECO:0007669"/>
    <property type="project" value="TreeGrafter"/>
</dbReference>
<reference evidence="7" key="1">
    <citation type="submission" date="2020-05" db="EMBL/GenBank/DDBJ databases">
        <authorList>
            <person name="Chiriac C."/>
            <person name="Salcher M."/>
            <person name="Ghai R."/>
            <person name="Kavagutti S V."/>
        </authorList>
    </citation>
    <scope>NUCLEOTIDE SEQUENCE</scope>
</reference>
<evidence type="ECO:0000259" key="5">
    <source>
        <dbReference type="PROSITE" id="PS51831"/>
    </source>
</evidence>
<dbReference type="Pfam" id="PF13291">
    <property type="entry name" value="ACT_4"/>
    <property type="match status" value="1"/>
</dbReference>
<dbReference type="Pfam" id="PF13328">
    <property type="entry name" value="HD_4"/>
    <property type="match status" value="1"/>
</dbReference>
<feature type="region of interest" description="Disordered" evidence="3">
    <location>
        <begin position="584"/>
        <end position="605"/>
    </location>
</feature>
<dbReference type="SMART" id="SM00954">
    <property type="entry name" value="RelA_SpoT"/>
    <property type="match status" value="1"/>
</dbReference>
<dbReference type="InterPro" id="IPR004095">
    <property type="entry name" value="TGS"/>
</dbReference>
<dbReference type="InterPro" id="IPR002912">
    <property type="entry name" value="ACT_dom"/>
</dbReference>
<dbReference type="InterPro" id="IPR003607">
    <property type="entry name" value="HD/PDEase_dom"/>
</dbReference>
<dbReference type="PROSITE" id="PS51831">
    <property type="entry name" value="HD"/>
    <property type="match status" value="1"/>
</dbReference>
<dbReference type="InterPro" id="IPR043519">
    <property type="entry name" value="NT_sf"/>
</dbReference>
<dbReference type="Gene3D" id="3.30.460.10">
    <property type="entry name" value="Beta Polymerase, domain 2"/>
    <property type="match status" value="1"/>
</dbReference>
<evidence type="ECO:0000259" key="4">
    <source>
        <dbReference type="PROSITE" id="PS51671"/>
    </source>
</evidence>
<dbReference type="Pfam" id="PF02824">
    <property type="entry name" value="TGS"/>
    <property type="match status" value="1"/>
</dbReference>
<sequence>MSDSTPTGSISALRSGLSRLFPKSGAYATELAELLRVVRTNHPKSDLSVIDRAFAAAELAHEGQLRKSGEPYITHPLAVAKILADLGIGPITVAASLLHDTVEDTAYTLEMVNKDFGDEIAMLVDGVTKLDKVKYGDHAQAETVRKMVVAMSKDIRVLVIKLCDRLHNARTWEFVPVEKARKKAQETLEIYAPLAHRLGINSVKWELEDLSFAILYPKVYEEIVNLVRQRTPKRAEFIDSVISAIDEDLRSAKIKGKVDGRPKQFYSIYQKMVVRGREFDDIYDLVGIRVLVPSVRECYAILGAIHARWNPVPGRFKDYIAMPKFNLYQSLHTTVIGPNGRPVEIQIRTVEMHQRAEFGVAAHWKYKEQAGKAATTNTEEDLAWLKHLTDWQTETQDPGEFLDSLRFEIGAKEVYVFTPKGKVIGLPAGASPVDFAYAVHTEVGHRTMGAKVNGRLVPLESELHSGDVVEIFTSKNADGGPSKDWANFVASPRAKAKIKAWFSAERRDEAIEHGKDQMAKYMRKQNLPLQRLMSADSVSKLASDLKYPDVSALYAAVGEGHISAQSVVERLTVGLVDEDDADEHFALPTRSSSADRNRSDTSGVMVRGDDSVMSKLARCCTPVPGDEIIGFVTRGNGVSVHRVDCKNVDSLKLEPERIMEVAWSGGANALFLVQIQIEALDRAGLLSDVTRVLAEHKVNILSASVSTRADRVALSRFVFEMGDAALLDRLLSAVRRIEAVYDVYRVNNN</sequence>
<dbReference type="InterPro" id="IPR012676">
    <property type="entry name" value="TGS-like"/>
</dbReference>
<dbReference type="InterPro" id="IPR004811">
    <property type="entry name" value="RelA/Spo_fam"/>
</dbReference>
<proteinExistence type="inferred from homology"/>
<dbReference type="EMBL" id="CAFBNO010000057">
    <property type="protein sequence ID" value="CAB4959695.1"/>
    <property type="molecule type" value="Genomic_DNA"/>
</dbReference>
<dbReference type="SUPFAM" id="SSF81271">
    <property type="entry name" value="TGS-like"/>
    <property type="match status" value="1"/>
</dbReference>
<dbReference type="Gene3D" id="1.10.3210.10">
    <property type="entry name" value="Hypothetical protein af1432"/>
    <property type="match status" value="1"/>
</dbReference>
<gene>
    <name evidence="7" type="ORF">UFOPK3837_00983</name>
</gene>
<dbReference type="SMART" id="SM00471">
    <property type="entry name" value="HDc"/>
    <property type="match status" value="1"/>
</dbReference>
<dbReference type="PROSITE" id="PS51671">
    <property type="entry name" value="ACT"/>
    <property type="match status" value="1"/>
</dbReference>
<dbReference type="InterPro" id="IPR045600">
    <property type="entry name" value="RelA/SpoT_AH_RIS"/>
</dbReference>
<name>A0A6J7KVW2_9ZZZZ</name>
<dbReference type="Gene3D" id="3.10.20.30">
    <property type="match status" value="1"/>
</dbReference>
<dbReference type="FunFam" id="1.10.3210.10:FF:000001">
    <property type="entry name" value="GTP pyrophosphokinase RelA"/>
    <property type="match status" value="1"/>
</dbReference>
<dbReference type="CDD" id="cd04876">
    <property type="entry name" value="ACT_RelA-SpoT"/>
    <property type="match status" value="1"/>
</dbReference>
<dbReference type="Gene3D" id="3.30.70.260">
    <property type="match status" value="1"/>
</dbReference>
<dbReference type="NCBIfam" id="TIGR00691">
    <property type="entry name" value="spoT_relA"/>
    <property type="match status" value="1"/>
</dbReference>
<comment type="similarity">
    <text evidence="1">Belongs to the RelA/SpoT family.</text>
</comment>
<dbReference type="CDD" id="cd05399">
    <property type="entry name" value="NT_Rel-Spo_like"/>
    <property type="match status" value="1"/>
</dbReference>
<feature type="domain" description="TGS" evidence="6">
    <location>
        <begin position="412"/>
        <end position="473"/>
    </location>
</feature>
<dbReference type="PANTHER" id="PTHR21262">
    <property type="entry name" value="GUANOSINE-3',5'-BIS DIPHOSPHATE 3'-PYROPHOSPHOHYDROLASE"/>
    <property type="match status" value="1"/>
</dbReference>
<dbReference type="InterPro" id="IPR033655">
    <property type="entry name" value="TGS_RelA/SpoT"/>
</dbReference>
<evidence type="ECO:0000259" key="6">
    <source>
        <dbReference type="PROSITE" id="PS51880"/>
    </source>
</evidence>
<dbReference type="AlphaFoldDB" id="A0A6J7KVW2"/>